<reference evidence="1" key="2">
    <citation type="submission" date="2020-06" db="EMBL/GenBank/DDBJ databases">
        <title>Helianthus annuus Genome sequencing and assembly Release 2.</title>
        <authorList>
            <person name="Gouzy J."/>
            <person name="Langlade N."/>
            <person name="Munos S."/>
        </authorList>
    </citation>
    <scope>NUCLEOTIDE SEQUENCE</scope>
    <source>
        <tissue evidence="1">Leaves</tissue>
    </source>
</reference>
<evidence type="ECO:0008006" key="3">
    <source>
        <dbReference type="Google" id="ProtNLM"/>
    </source>
</evidence>
<gene>
    <name evidence="1" type="ORF">HanXRQr2_Chr06g0274621</name>
</gene>
<evidence type="ECO:0000313" key="2">
    <source>
        <dbReference type="Proteomes" id="UP000215914"/>
    </source>
</evidence>
<keyword evidence="2" id="KW-1185">Reference proteome</keyword>
<organism evidence="1 2">
    <name type="scientific">Helianthus annuus</name>
    <name type="common">Common sunflower</name>
    <dbReference type="NCBI Taxonomy" id="4232"/>
    <lineage>
        <taxon>Eukaryota</taxon>
        <taxon>Viridiplantae</taxon>
        <taxon>Streptophyta</taxon>
        <taxon>Embryophyta</taxon>
        <taxon>Tracheophyta</taxon>
        <taxon>Spermatophyta</taxon>
        <taxon>Magnoliopsida</taxon>
        <taxon>eudicotyledons</taxon>
        <taxon>Gunneridae</taxon>
        <taxon>Pentapetalae</taxon>
        <taxon>asterids</taxon>
        <taxon>campanulids</taxon>
        <taxon>Asterales</taxon>
        <taxon>Asteraceae</taxon>
        <taxon>Asteroideae</taxon>
        <taxon>Heliantheae alliance</taxon>
        <taxon>Heliantheae</taxon>
        <taxon>Helianthus</taxon>
    </lineage>
</organism>
<reference evidence="1" key="1">
    <citation type="journal article" date="2017" name="Nature">
        <title>The sunflower genome provides insights into oil metabolism, flowering and Asterid evolution.</title>
        <authorList>
            <person name="Badouin H."/>
            <person name="Gouzy J."/>
            <person name="Grassa C.J."/>
            <person name="Murat F."/>
            <person name="Staton S.E."/>
            <person name="Cottret L."/>
            <person name="Lelandais-Briere C."/>
            <person name="Owens G.L."/>
            <person name="Carrere S."/>
            <person name="Mayjonade B."/>
            <person name="Legrand L."/>
            <person name="Gill N."/>
            <person name="Kane N.C."/>
            <person name="Bowers J.E."/>
            <person name="Hubner S."/>
            <person name="Bellec A."/>
            <person name="Berard A."/>
            <person name="Berges H."/>
            <person name="Blanchet N."/>
            <person name="Boniface M.C."/>
            <person name="Brunel D."/>
            <person name="Catrice O."/>
            <person name="Chaidir N."/>
            <person name="Claudel C."/>
            <person name="Donnadieu C."/>
            <person name="Faraut T."/>
            <person name="Fievet G."/>
            <person name="Helmstetter N."/>
            <person name="King M."/>
            <person name="Knapp S.J."/>
            <person name="Lai Z."/>
            <person name="Le Paslier M.C."/>
            <person name="Lippi Y."/>
            <person name="Lorenzon L."/>
            <person name="Mandel J.R."/>
            <person name="Marage G."/>
            <person name="Marchand G."/>
            <person name="Marquand E."/>
            <person name="Bret-Mestries E."/>
            <person name="Morien E."/>
            <person name="Nambeesan S."/>
            <person name="Nguyen T."/>
            <person name="Pegot-Espagnet P."/>
            <person name="Pouilly N."/>
            <person name="Raftis F."/>
            <person name="Sallet E."/>
            <person name="Schiex T."/>
            <person name="Thomas J."/>
            <person name="Vandecasteele C."/>
            <person name="Vares D."/>
            <person name="Vear F."/>
            <person name="Vautrin S."/>
            <person name="Crespi M."/>
            <person name="Mangin B."/>
            <person name="Burke J.M."/>
            <person name="Salse J."/>
            <person name="Munos S."/>
            <person name="Vincourt P."/>
            <person name="Rieseberg L.H."/>
            <person name="Langlade N.B."/>
        </authorList>
    </citation>
    <scope>NUCLEOTIDE SEQUENCE</scope>
    <source>
        <tissue evidence="1">Leaves</tissue>
    </source>
</reference>
<accession>A0A9K3NLG5</accession>
<comment type="caution">
    <text evidence="1">The sequence shown here is derived from an EMBL/GenBank/DDBJ whole genome shotgun (WGS) entry which is preliminary data.</text>
</comment>
<dbReference type="PANTHER" id="PTHR33248">
    <property type="entry name" value="ZINC ION-BINDING PROTEIN"/>
    <property type="match status" value="1"/>
</dbReference>
<sequence length="100" mass="11250">MASDSWWTSNVIVRSNVVCSYGAATCIRTSWTEANPGRRFLCCTDGCGLLRWIEPPVSCPRCERILPSLLRSNKENSGLMRLNEKEAAEKGVEARRLKFV</sequence>
<proteinExistence type="predicted"/>
<dbReference type="Proteomes" id="UP000215914">
    <property type="component" value="Unassembled WGS sequence"/>
</dbReference>
<evidence type="ECO:0000313" key="1">
    <source>
        <dbReference type="EMBL" id="KAF5803708.1"/>
    </source>
</evidence>
<dbReference type="EMBL" id="MNCJ02000321">
    <property type="protein sequence ID" value="KAF5803708.1"/>
    <property type="molecule type" value="Genomic_DNA"/>
</dbReference>
<dbReference type="Gramene" id="mRNA:HanXRQr2_Chr06g0274621">
    <property type="protein sequence ID" value="mRNA:HanXRQr2_Chr06g0274621"/>
    <property type="gene ID" value="HanXRQr2_Chr06g0274621"/>
</dbReference>
<dbReference type="AlphaFoldDB" id="A0A9K3NLG5"/>
<name>A0A9K3NLG5_HELAN</name>
<protein>
    <recommendedName>
        <fullName evidence="3">Zinc finger, GRF-type</fullName>
    </recommendedName>
</protein>